<dbReference type="RefSeq" id="XP_033674195.1">
    <property type="nucleotide sequence ID" value="XM_033803975.1"/>
</dbReference>
<feature type="compositionally biased region" description="Low complexity" evidence="1">
    <location>
        <begin position="166"/>
        <end position="180"/>
    </location>
</feature>
<dbReference type="EMBL" id="ML993580">
    <property type="protein sequence ID" value="KAF2173306.1"/>
    <property type="molecule type" value="Genomic_DNA"/>
</dbReference>
<keyword evidence="4" id="KW-1185">Reference proteome</keyword>
<evidence type="ECO:0000313" key="3">
    <source>
        <dbReference type="EMBL" id="KAF2173306.1"/>
    </source>
</evidence>
<dbReference type="GeneID" id="54557247"/>
<evidence type="ECO:0000256" key="1">
    <source>
        <dbReference type="SAM" id="MobiDB-lite"/>
    </source>
</evidence>
<evidence type="ECO:0000256" key="2">
    <source>
        <dbReference type="SAM" id="SignalP"/>
    </source>
</evidence>
<dbReference type="Pfam" id="PF04681">
    <property type="entry name" value="Bys1"/>
    <property type="match status" value="1"/>
</dbReference>
<dbReference type="SUPFAM" id="SSF49870">
    <property type="entry name" value="Osmotin, thaumatin-like protein"/>
    <property type="match status" value="1"/>
</dbReference>
<reference evidence="3" key="1">
    <citation type="journal article" date="2020" name="Stud. Mycol.">
        <title>101 Dothideomycetes genomes: a test case for predicting lifestyles and emergence of pathogens.</title>
        <authorList>
            <person name="Haridas S."/>
            <person name="Albert R."/>
            <person name="Binder M."/>
            <person name="Bloem J."/>
            <person name="Labutti K."/>
            <person name="Salamov A."/>
            <person name="Andreopoulos B."/>
            <person name="Baker S."/>
            <person name="Barry K."/>
            <person name="Bills G."/>
            <person name="Bluhm B."/>
            <person name="Cannon C."/>
            <person name="Castanera R."/>
            <person name="Culley D."/>
            <person name="Daum C."/>
            <person name="Ezra D."/>
            <person name="Gonzalez J."/>
            <person name="Henrissat B."/>
            <person name="Kuo A."/>
            <person name="Liang C."/>
            <person name="Lipzen A."/>
            <person name="Lutzoni F."/>
            <person name="Magnuson J."/>
            <person name="Mondo S."/>
            <person name="Nolan M."/>
            <person name="Ohm R."/>
            <person name="Pangilinan J."/>
            <person name="Park H.-J."/>
            <person name="Ramirez L."/>
            <person name="Alfaro M."/>
            <person name="Sun H."/>
            <person name="Tritt A."/>
            <person name="Yoshinaga Y."/>
            <person name="Zwiers L.-H."/>
            <person name="Turgeon B."/>
            <person name="Goodwin S."/>
            <person name="Spatafora J."/>
            <person name="Crous P."/>
            <person name="Grigoriev I."/>
        </authorList>
    </citation>
    <scope>NUCLEOTIDE SEQUENCE</scope>
    <source>
        <strain evidence="3">ATCC 36951</strain>
    </source>
</reference>
<dbReference type="AlphaFoldDB" id="A0A6A6D6L7"/>
<keyword evidence="2" id="KW-0732">Signal</keyword>
<protein>
    <submittedName>
        <fullName evidence="3">Uncharacterized protein</fullName>
    </submittedName>
</protein>
<sequence>MITSVVASLAVFGASAAASSLSVGKAHVVNKCTYDVYLCNVPASGGGYEQEDKTLSAGGTWDQEWTSLSNSNGWSIKLSKSEALENILQYEYTFHNDGIIWYDLSCVNGNPWDKNWEITSSTSSCNPKQQAYRYATDDAYGMQSCSQDASITVTLCSGEAADNSTSGSDGSDSDDSGSSSAAYPDGYTSVATSYSTPASTPSSIVVPTPTAYINWNNDDASSSLAAQTTPTTFATSTTAVVTEGPDGVTVTQVETAVVTNIVTAYAGRIKPRHEHHAHGHHAHAA</sequence>
<evidence type="ECO:0000313" key="4">
    <source>
        <dbReference type="Proteomes" id="UP000799537"/>
    </source>
</evidence>
<organism evidence="3 4">
    <name type="scientific">Zasmidium cellare ATCC 36951</name>
    <dbReference type="NCBI Taxonomy" id="1080233"/>
    <lineage>
        <taxon>Eukaryota</taxon>
        <taxon>Fungi</taxon>
        <taxon>Dikarya</taxon>
        <taxon>Ascomycota</taxon>
        <taxon>Pezizomycotina</taxon>
        <taxon>Dothideomycetes</taxon>
        <taxon>Dothideomycetidae</taxon>
        <taxon>Mycosphaerellales</taxon>
        <taxon>Mycosphaerellaceae</taxon>
        <taxon>Zasmidium</taxon>
    </lineage>
</organism>
<dbReference type="InterPro" id="IPR006771">
    <property type="entry name" value="CetA-like"/>
</dbReference>
<feature type="signal peptide" evidence="2">
    <location>
        <begin position="1"/>
        <end position="18"/>
    </location>
</feature>
<proteinExistence type="predicted"/>
<feature type="region of interest" description="Disordered" evidence="1">
    <location>
        <begin position="161"/>
        <end position="182"/>
    </location>
</feature>
<dbReference type="OrthoDB" id="3682664at2759"/>
<feature type="chain" id="PRO_5025562070" evidence="2">
    <location>
        <begin position="19"/>
        <end position="285"/>
    </location>
</feature>
<dbReference type="InterPro" id="IPR037176">
    <property type="entry name" value="Osmotin/thaumatin-like_sf"/>
</dbReference>
<dbReference type="Proteomes" id="UP000799537">
    <property type="component" value="Unassembled WGS sequence"/>
</dbReference>
<gene>
    <name evidence="3" type="ORF">M409DRAFT_17248</name>
</gene>
<accession>A0A6A6D6L7</accession>
<dbReference type="PANTHER" id="PTHR36195">
    <property type="entry name" value="DOMAIN PROTEIN, PUTATIVE (AFU_ORTHOLOGUE AFUA_5G01990)-RELATED-RELATED"/>
    <property type="match status" value="1"/>
</dbReference>
<name>A0A6A6D6L7_ZASCE</name>